<reference evidence="16 17" key="1">
    <citation type="submission" date="2017-09" db="EMBL/GenBank/DDBJ databases">
        <title>Depth-based differentiation of microbial function through sediment-hosted aquifers and enrichment of novel symbionts in the deep terrestrial subsurface.</title>
        <authorList>
            <person name="Probst A.J."/>
            <person name="Ladd B."/>
            <person name="Jarett J.K."/>
            <person name="Geller-Mcgrath D.E."/>
            <person name="Sieber C.M."/>
            <person name="Emerson J.B."/>
            <person name="Anantharaman K."/>
            <person name="Thomas B.C."/>
            <person name="Malmstrom R."/>
            <person name="Stieglmeier M."/>
            <person name="Klingl A."/>
            <person name="Woyke T."/>
            <person name="Ryan C.M."/>
            <person name="Banfield J.F."/>
        </authorList>
    </citation>
    <scope>NUCLEOTIDE SEQUENCE [LARGE SCALE GENOMIC DNA]</scope>
    <source>
        <strain evidence="16">CG22_combo_CG10-13_8_21_14_all_39_10</strain>
    </source>
</reference>
<feature type="binding site" evidence="13">
    <location>
        <position position="481"/>
    </location>
    <ligand>
        <name>Mn(2+)</name>
        <dbReference type="ChEBI" id="CHEBI:29035"/>
        <label>2</label>
    </ligand>
</feature>
<comment type="caution">
    <text evidence="16">The sequence shown here is derived from an EMBL/GenBank/DDBJ whole genome shotgun (WGS) entry which is preliminary data.</text>
</comment>
<dbReference type="InterPro" id="IPR005995">
    <property type="entry name" value="Pgm_bpd_ind"/>
</dbReference>
<feature type="binding site" evidence="10 12">
    <location>
        <begin position="157"/>
        <end position="158"/>
    </location>
    <ligand>
        <name>substrate</name>
    </ligand>
</feature>
<dbReference type="InterPro" id="IPR006124">
    <property type="entry name" value="Metalloenzyme"/>
</dbReference>
<comment type="pathway">
    <text evidence="4 10">Carbohydrate degradation; glycolysis; pyruvate from D-glyceraldehyde 3-phosphate: step 3/5.</text>
</comment>
<protein>
    <recommendedName>
        <fullName evidence="10 11">2,3-bisphosphoglycerate-independent phosphoglycerate mutase</fullName>
        <shortName evidence="10">BPG-independent PGAM</shortName>
        <shortName evidence="10">Phosphoglyceromutase</shortName>
        <shortName evidence="10">iPGM</shortName>
        <ecNumber evidence="10 11">5.4.2.12</ecNumber>
    </recommendedName>
</protein>
<comment type="function">
    <text evidence="3 10">Catalyzes the interconversion of 2-phosphoglycerate and 3-phosphoglycerate.</text>
</comment>
<evidence type="ECO:0000256" key="12">
    <source>
        <dbReference type="PIRSR" id="PIRSR001492-2"/>
    </source>
</evidence>
<feature type="binding site" evidence="10 12">
    <location>
        <begin position="265"/>
        <end position="268"/>
    </location>
    <ligand>
        <name>substrate</name>
    </ligand>
</feature>
<dbReference type="NCBIfam" id="TIGR01307">
    <property type="entry name" value="pgm_bpd_ind"/>
    <property type="match status" value="1"/>
</dbReference>
<evidence type="ECO:0000256" key="3">
    <source>
        <dbReference type="ARBA" id="ARBA00002315"/>
    </source>
</evidence>
<dbReference type="GO" id="GO:0004619">
    <property type="term" value="F:phosphoglycerate mutase activity"/>
    <property type="evidence" value="ECO:0007669"/>
    <property type="project" value="UniProtKB-UniRule"/>
</dbReference>
<evidence type="ECO:0000259" key="14">
    <source>
        <dbReference type="Pfam" id="PF01676"/>
    </source>
</evidence>
<comment type="caution">
    <text evidence="10">Lacks conserved residue(s) required for the propagation of feature annotation.</text>
</comment>
<dbReference type="PIRSF" id="PIRSF001492">
    <property type="entry name" value="IPGAM"/>
    <property type="match status" value="1"/>
</dbReference>
<dbReference type="AlphaFoldDB" id="A0A2H0BJU9"/>
<keyword evidence="7 10" id="KW-0324">Glycolysis</keyword>
<dbReference type="FunFam" id="3.40.1450.10:FF:000002">
    <property type="entry name" value="2,3-bisphosphoglycerate-independent phosphoglycerate mutase"/>
    <property type="match status" value="1"/>
</dbReference>
<feature type="binding site" evidence="13">
    <location>
        <position position="499"/>
    </location>
    <ligand>
        <name>Mn(2+)</name>
        <dbReference type="ChEBI" id="CHEBI:29035"/>
        <label>1</label>
    </ligand>
</feature>
<dbReference type="GO" id="GO:0030145">
    <property type="term" value="F:manganese ion binding"/>
    <property type="evidence" value="ECO:0007669"/>
    <property type="project" value="InterPro"/>
</dbReference>
<comment type="similarity">
    <text evidence="5 10">Belongs to the BPG-independent phosphoglycerate mutase family.</text>
</comment>
<dbReference type="Pfam" id="PF06415">
    <property type="entry name" value="iPGM_N"/>
    <property type="match status" value="1"/>
</dbReference>
<evidence type="ECO:0000256" key="2">
    <source>
        <dbReference type="ARBA" id="ARBA00001936"/>
    </source>
</evidence>
<evidence type="ECO:0000256" key="7">
    <source>
        <dbReference type="ARBA" id="ARBA00023152"/>
    </source>
</evidence>
<dbReference type="InterPro" id="IPR017850">
    <property type="entry name" value="Alkaline_phosphatase_core_sf"/>
</dbReference>
<proteinExistence type="inferred from homology"/>
<comment type="subunit">
    <text evidence="10">Monomer.</text>
</comment>
<dbReference type="SUPFAM" id="SSF53649">
    <property type="entry name" value="Alkaline phosphatase-like"/>
    <property type="match status" value="1"/>
</dbReference>
<organism evidence="16 17">
    <name type="scientific">Candidatus Woesebacteria bacterium CG22_combo_CG10-13_8_21_14_all_39_10</name>
    <dbReference type="NCBI Taxonomy" id="1975059"/>
    <lineage>
        <taxon>Bacteria</taxon>
        <taxon>Candidatus Woeseibacteriota</taxon>
    </lineage>
</organism>
<name>A0A2H0BJU9_9BACT</name>
<keyword evidence="9 10" id="KW-0413">Isomerase</keyword>
<dbReference type="EMBL" id="PCSW01000009">
    <property type="protein sequence ID" value="PIP57947.1"/>
    <property type="molecule type" value="Genomic_DNA"/>
</dbReference>
<evidence type="ECO:0000256" key="13">
    <source>
        <dbReference type="PIRSR" id="PIRSR001492-3"/>
    </source>
</evidence>
<feature type="domain" description="Metalloenzyme" evidence="14">
    <location>
        <begin position="9"/>
        <end position="540"/>
    </location>
</feature>
<evidence type="ECO:0000256" key="4">
    <source>
        <dbReference type="ARBA" id="ARBA00004798"/>
    </source>
</evidence>
<dbReference type="CDD" id="cd16010">
    <property type="entry name" value="iPGM"/>
    <property type="match status" value="1"/>
</dbReference>
<feature type="domain" description="BPG-independent PGAM N-terminal" evidence="15">
    <location>
        <begin position="85"/>
        <end position="331"/>
    </location>
</feature>
<feature type="binding site" evidence="13">
    <location>
        <position position="15"/>
    </location>
    <ligand>
        <name>Mn(2+)</name>
        <dbReference type="ChEBI" id="CHEBI:29035"/>
        <label>2</label>
    </ligand>
</feature>
<dbReference type="Gene3D" id="3.40.720.10">
    <property type="entry name" value="Alkaline Phosphatase, subunit A"/>
    <property type="match status" value="1"/>
</dbReference>
<dbReference type="EC" id="5.4.2.12" evidence="10 11"/>
<feature type="binding site" evidence="13">
    <location>
        <position position="480"/>
    </location>
    <ligand>
        <name>Mn(2+)</name>
        <dbReference type="ChEBI" id="CHEBI:29035"/>
        <label>2</label>
    </ligand>
</feature>
<feature type="binding site" evidence="13">
    <location>
        <position position="443"/>
    </location>
    <ligand>
        <name>Mn(2+)</name>
        <dbReference type="ChEBI" id="CHEBI:29035"/>
        <label>1</label>
    </ligand>
</feature>
<keyword evidence="6 13" id="KW-0479">Metal-binding</keyword>
<comment type="cofactor">
    <cofactor evidence="2">
        <name>Mn(2+)</name>
        <dbReference type="ChEBI" id="CHEBI:29035"/>
    </cofactor>
</comment>
<dbReference type="GO" id="GO:0006096">
    <property type="term" value="P:glycolytic process"/>
    <property type="evidence" value="ECO:0007669"/>
    <property type="project" value="UniProtKB-UniRule"/>
</dbReference>
<evidence type="ECO:0000313" key="17">
    <source>
        <dbReference type="Proteomes" id="UP000229847"/>
    </source>
</evidence>
<dbReference type="HAMAP" id="MF_01038">
    <property type="entry name" value="GpmI"/>
    <property type="match status" value="1"/>
</dbReference>
<dbReference type="Pfam" id="PF01676">
    <property type="entry name" value="Metalloenzyme"/>
    <property type="match status" value="1"/>
</dbReference>
<feature type="binding site" evidence="10 12">
    <location>
        <position position="126"/>
    </location>
    <ligand>
        <name>substrate</name>
    </ligand>
</feature>
<dbReference type="PANTHER" id="PTHR31637:SF0">
    <property type="entry name" value="2,3-BISPHOSPHOGLYCERATE-INDEPENDENT PHOSPHOGLYCERATE MUTASE"/>
    <property type="match status" value="1"/>
</dbReference>
<evidence type="ECO:0000256" key="6">
    <source>
        <dbReference type="ARBA" id="ARBA00022723"/>
    </source>
</evidence>
<evidence type="ECO:0000313" key="16">
    <source>
        <dbReference type="EMBL" id="PIP57947.1"/>
    </source>
</evidence>
<dbReference type="InterPro" id="IPR036646">
    <property type="entry name" value="PGAM_B_sf"/>
</dbReference>
<gene>
    <name evidence="10" type="primary">gpmI</name>
    <name evidence="16" type="ORF">COX03_00300</name>
</gene>
<feature type="binding site" evidence="13">
    <location>
        <position position="439"/>
    </location>
    <ligand>
        <name>Mn(2+)</name>
        <dbReference type="ChEBI" id="CHEBI:29035"/>
        <label>1</label>
    </ligand>
</feature>
<dbReference type="PANTHER" id="PTHR31637">
    <property type="entry name" value="2,3-BISPHOSPHOGLYCERATE-INDEPENDENT PHOSPHOGLYCERATE MUTASE"/>
    <property type="match status" value="1"/>
</dbReference>
<accession>A0A2H0BJU9</accession>
<evidence type="ECO:0000256" key="10">
    <source>
        <dbReference type="HAMAP-Rule" id="MF_01038"/>
    </source>
</evidence>
<evidence type="ECO:0000256" key="5">
    <source>
        <dbReference type="ARBA" id="ARBA00008819"/>
    </source>
</evidence>
<dbReference type="GO" id="GO:0005829">
    <property type="term" value="C:cytosol"/>
    <property type="evidence" value="ECO:0007669"/>
    <property type="project" value="TreeGrafter"/>
</dbReference>
<dbReference type="GO" id="GO:0006007">
    <property type="term" value="P:glucose catabolic process"/>
    <property type="evidence" value="ECO:0007669"/>
    <property type="project" value="InterPro"/>
</dbReference>
<keyword evidence="8 13" id="KW-0464">Manganese</keyword>
<comment type="catalytic activity">
    <reaction evidence="1 10">
        <text>(2R)-2-phosphoglycerate = (2R)-3-phosphoglycerate</text>
        <dbReference type="Rhea" id="RHEA:15901"/>
        <dbReference type="ChEBI" id="CHEBI:58272"/>
        <dbReference type="ChEBI" id="CHEBI:58289"/>
        <dbReference type="EC" id="5.4.2.12"/>
    </reaction>
</comment>
<dbReference type="Gene3D" id="3.40.1450.10">
    <property type="entry name" value="BPG-independent phosphoglycerate mutase, domain B"/>
    <property type="match status" value="1"/>
</dbReference>
<dbReference type="SUPFAM" id="SSF64158">
    <property type="entry name" value="2,3-Bisphosphoglycerate-independent phosphoglycerate mutase, substrate-binding domain"/>
    <property type="match status" value="1"/>
</dbReference>
<evidence type="ECO:0000256" key="11">
    <source>
        <dbReference type="NCBIfam" id="TIGR01307"/>
    </source>
</evidence>
<evidence type="ECO:0000256" key="8">
    <source>
        <dbReference type="ARBA" id="ARBA00023211"/>
    </source>
</evidence>
<evidence type="ECO:0000256" key="1">
    <source>
        <dbReference type="ARBA" id="ARBA00000370"/>
    </source>
</evidence>
<dbReference type="UniPathway" id="UPA00109">
    <property type="reaction ID" value="UER00186"/>
</dbReference>
<dbReference type="Proteomes" id="UP000229847">
    <property type="component" value="Unassembled WGS sequence"/>
</dbReference>
<evidence type="ECO:0000256" key="9">
    <source>
        <dbReference type="ARBA" id="ARBA00023235"/>
    </source>
</evidence>
<evidence type="ECO:0000259" key="15">
    <source>
        <dbReference type="Pfam" id="PF06415"/>
    </source>
</evidence>
<feature type="binding site" evidence="10 12">
    <location>
        <position position="371"/>
    </location>
    <ligand>
        <name>substrate</name>
    </ligand>
</feature>
<feature type="binding site" evidence="10 12">
    <location>
        <position position="189"/>
    </location>
    <ligand>
        <name>substrate</name>
    </ligand>
</feature>
<dbReference type="InterPro" id="IPR011258">
    <property type="entry name" value="BPG-indep_PGM_N"/>
</dbReference>
<sequence>MKLTNSKFVCLVILDGWGIAAPGPGNAISQANTINMNRFWASYPHTQLTASGEAVGLPRSEAGNTETGHLNIGAGRIVYQDLKRISMAIANGTFFQNPALLGAIDHVKKNSSNLHIMGLIGASGIHSDMEHLTALLELVGKQRLTNNVFLHLFTDGRDSPPTSASEYIKKVREDIQREKVGTIASIMGRYWAMDRDRRWERTEKAYSALTLGQGQLVKTPEEAIEMSYKDGKTDEFIEPSLITDPKGTPIATIKENDAVIFFNFRIDRPRQLTASFVVEDFSNQSIFLDFDPYLEKYEKTHLVERIVKKGNVFERGPRLNNLYFVTMTEYSQSLLDAGTHAAFLPEHVDIPLGKVISDAGLKQMRIAESEKERFVTYYFNGLREEAFPGEERIIIPSQKVATYDLKPEMSAYEITDTLLSKLKEPLDYSFILVNFANPDMLGHTGSIGPTVKACTILDECLGRIANSILSLNGTLLISGDHGNAEEMIDPQTGQIDTEHNGNPVPFIAISKELLGRAQTLQSGILADIAPTVLSLLGIEKPSAMTERSLLSNL</sequence>
<feature type="binding site" evidence="10 12">
    <location>
        <position position="195"/>
    </location>
    <ligand>
        <name>substrate</name>
    </ligand>
</feature>